<keyword evidence="2" id="KW-0378">Hydrolase</keyword>
<keyword evidence="3" id="KW-1185">Reference proteome</keyword>
<dbReference type="EMBL" id="JBHTIS010000741">
    <property type="protein sequence ID" value="MFD1046652.1"/>
    <property type="molecule type" value="Genomic_DNA"/>
</dbReference>
<feature type="domain" description="SGNH hydrolase-type esterase" evidence="1">
    <location>
        <begin position="83"/>
        <end position="273"/>
    </location>
</feature>
<dbReference type="CDD" id="cd01830">
    <property type="entry name" value="XynE_like"/>
    <property type="match status" value="1"/>
</dbReference>
<proteinExistence type="predicted"/>
<comment type="caution">
    <text evidence="2">The sequence shown here is derived from an EMBL/GenBank/DDBJ whole genome shotgun (WGS) entry which is preliminary data.</text>
</comment>
<dbReference type="Pfam" id="PF13472">
    <property type="entry name" value="Lipase_GDSL_2"/>
    <property type="match status" value="1"/>
</dbReference>
<evidence type="ECO:0000313" key="2">
    <source>
        <dbReference type="EMBL" id="MFD1046652.1"/>
    </source>
</evidence>
<dbReference type="InterPro" id="IPR053140">
    <property type="entry name" value="GDSL_Rv0518-like"/>
</dbReference>
<reference evidence="3" key="1">
    <citation type="journal article" date="2019" name="Int. J. Syst. Evol. Microbiol.">
        <title>The Global Catalogue of Microorganisms (GCM) 10K type strain sequencing project: providing services to taxonomists for standard genome sequencing and annotation.</title>
        <authorList>
            <consortium name="The Broad Institute Genomics Platform"/>
            <consortium name="The Broad Institute Genome Sequencing Center for Infectious Disease"/>
            <person name="Wu L."/>
            <person name="Ma J."/>
        </authorList>
    </citation>
    <scope>NUCLEOTIDE SEQUENCE [LARGE SCALE GENOMIC DNA]</scope>
    <source>
        <strain evidence="3">JCM 31486</strain>
    </source>
</reference>
<dbReference type="InterPro" id="IPR036514">
    <property type="entry name" value="SGNH_hydro_sf"/>
</dbReference>
<protein>
    <submittedName>
        <fullName evidence="2">SGNH/GDSL hydrolase family protein</fullName>
    </submittedName>
</protein>
<gene>
    <name evidence="2" type="ORF">ACFQ1S_14370</name>
</gene>
<dbReference type="PANTHER" id="PTHR43784">
    <property type="entry name" value="GDSL-LIKE LIPASE/ACYLHYDROLASE, PUTATIVE (AFU_ORTHOLOGUE AFUA_2G00820)-RELATED"/>
    <property type="match status" value="1"/>
</dbReference>
<dbReference type="Proteomes" id="UP001597045">
    <property type="component" value="Unassembled WGS sequence"/>
</dbReference>
<dbReference type="InterPro" id="IPR013830">
    <property type="entry name" value="SGNH_hydro"/>
</dbReference>
<feature type="non-terminal residue" evidence="2">
    <location>
        <position position="1"/>
    </location>
</feature>
<name>A0ABW3M7J3_9PSEU</name>
<evidence type="ECO:0000313" key="3">
    <source>
        <dbReference type="Proteomes" id="UP001597045"/>
    </source>
</evidence>
<dbReference type="PANTHER" id="PTHR43784:SF2">
    <property type="entry name" value="GDSL-LIKE LIPASE_ACYLHYDROLASE, PUTATIVE (AFU_ORTHOLOGUE AFUA_2G00820)-RELATED"/>
    <property type="match status" value="1"/>
</dbReference>
<dbReference type="GO" id="GO:0016787">
    <property type="term" value="F:hydrolase activity"/>
    <property type="evidence" value="ECO:0007669"/>
    <property type="project" value="UniProtKB-KW"/>
</dbReference>
<dbReference type="Gene3D" id="3.40.50.1110">
    <property type="entry name" value="SGNH hydrolase"/>
    <property type="match status" value="1"/>
</dbReference>
<sequence>AQSDPVAMTVPADTDLLVSLYMAQGSGPATYHPAANQISYLTTTGDHAMDESGAGFDQKIGSWVYVEEIDIQGSGARGSVVTFGDSITDGYASGIDVNGRYPDELAERLHGRFGVLNAGIGGNRLLTDSQCLGDKGTSRFAADALAQPHVRTVLVLEGINDIGFTGFGLDCAPPNPPVTAAQLIAGHRSLIHQAHAAGVRIVGATLLPFKGASYYSVAGEQVRDELNAWIRTSGEYDAVVDLDRATASPTDPDAMNPAYDSGDHLHPNAAGYHAMAEAVDLHQL</sequence>
<dbReference type="SUPFAM" id="SSF52266">
    <property type="entry name" value="SGNH hydrolase"/>
    <property type="match status" value="1"/>
</dbReference>
<organism evidence="2 3">
    <name type="scientific">Kibdelosporangium lantanae</name>
    <dbReference type="NCBI Taxonomy" id="1497396"/>
    <lineage>
        <taxon>Bacteria</taxon>
        <taxon>Bacillati</taxon>
        <taxon>Actinomycetota</taxon>
        <taxon>Actinomycetes</taxon>
        <taxon>Pseudonocardiales</taxon>
        <taxon>Pseudonocardiaceae</taxon>
        <taxon>Kibdelosporangium</taxon>
    </lineage>
</organism>
<evidence type="ECO:0000259" key="1">
    <source>
        <dbReference type="Pfam" id="PF13472"/>
    </source>
</evidence>
<accession>A0ABW3M7J3</accession>